<dbReference type="Gene3D" id="3.40.50.720">
    <property type="entry name" value="NAD(P)-binding Rossmann-like Domain"/>
    <property type="match status" value="1"/>
</dbReference>
<dbReference type="InterPro" id="IPR013708">
    <property type="entry name" value="Shikimate_DH-bd_N"/>
</dbReference>
<dbReference type="InterPro" id="IPR046346">
    <property type="entry name" value="Aminoacid_DH-like_N_sf"/>
</dbReference>
<dbReference type="GO" id="GO:0019632">
    <property type="term" value="P:shikimate metabolic process"/>
    <property type="evidence" value="ECO:0007669"/>
    <property type="project" value="TreeGrafter"/>
</dbReference>
<dbReference type="Pfam" id="PF18317">
    <property type="entry name" value="SDH_C"/>
    <property type="match status" value="1"/>
</dbReference>
<dbReference type="GO" id="GO:0005829">
    <property type="term" value="C:cytosol"/>
    <property type="evidence" value="ECO:0007669"/>
    <property type="project" value="TreeGrafter"/>
</dbReference>
<dbReference type="GO" id="GO:0005524">
    <property type="term" value="F:ATP binding"/>
    <property type="evidence" value="ECO:0007669"/>
    <property type="project" value="UniProtKB-KW"/>
</dbReference>
<dbReference type="InterPro" id="IPR000623">
    <property type="entry name" value="Shikimate_kinase/TSH1"/>
</dbReference>
<comment type="pathway">
    <text evidence="1">Metabolic intermediate biosynthesis; chorismate biosynthesis; chorismate from D-erythrose 4-phosphate and phosphoenolpyruvate: step 5/7.</text>
</comment>
<dbReference type="GO" id="GO:0009423">
    <property type="term" value="P:chorismate biosynthetic process"/>
    <property type="evidence" value="ECO:0007669"/>
    <property type="project" value="TreeGrafter"/>
</dbReference>
<dbReference type="CDD" id="cd00464">
    <property type="entry name" value="SK"/>
    <property type="match status" value="1"/>
</dbReference>
<dbReference type="Gene3D" id="3.40.50.10860">
    <property type="entry name" value="Leucine Dehydrogenase, chain A, domain 1"/>
    <property type="match status" value="1"/>
</dbReference>
<proteinExistence type="inferred from homology"/>
<dbReference type="PROSITE" id="PS01128">
    <property type="entry name" value="SHIKIMATE_KINASE"/>
    <property type="match status" value="1"/>
</dbReference>
<keyword evidence="8" id="KW-0067">ATP-binding</keyword>
<dbReference type="GO" id="GO:0004764">
    <property type="term" value="F:shikimate 3-dehydrogenase (NADP+) activity"/>
    <property type="evidence" value="ECO:0007669"/>
    <property type="project" value="InterPro"/>
</dbReference>
<dbReference type="GO" id="GO:0008652">
    <property type="term" value="P:amino acid biosynthetic process"/>
    <property type="evidence" value="ECO:0007669"/>
    <property type="project" value="UniProtKB-KW"/>
</dbReference>
<sequence>MRCGLLGRKLGHSYSPAIHAMLGDYRYDLIELEPQALEDFVKSDRWDGLNVTIPYKKDVVPFCDELSPLARKLGSVNTLWRRDGKIYGDNTDAYGFEAMVKRLGVSCAGKKALVLGSGGASVTAQAVLQALGAQVVVISRRGENNYENLDRHADAAILANTTPVGMYPNAGQAPLDIARLPRLEAVLDMVYNPSRTRLILDAEAAGIPCESGLWMLVAQAVRASEIFTGRDIPLETLERVYGAIRQQMENIVLIGMPGAGKTTVGKKIAQKLNREFVDCDEKFVQEAGMSIPAYFQTYGEGAFRDLETQVLAQVTQRSGLVIATGGGCVVRPENRDLLRQNGTVVWLRRALADLPIDGRPVSQSQGIEAIYQARKPLYEAFSDFAVDNTTP</sequence>
<dbReference type="InterPro" id="IPR036291">
    <property type="entry name" value="NAD(P)-bd_dom_sf"/>
</dbReference>
<comment type="catalytic activity">
    <reaction evidence="10">
        <text>shikimate + ATP = 3-phosphoshikimate + ADP + H(+)</text>
        <dbReference type="Rhea" id="RHEA:13121"/>
        <dbReference type="ChEBI" id="CHEBI:15378"/>
        <dbReference type="ChEBI" id="CHEBI:30616"/>
        <dbReference type="ChEBI" id="CHEBI:36208"/>
        <dbReference type="ChEBI" id="CHEBI:145989"/>
        <dbReference type="ChEBI" id="CHEBI:456216"/>
        <dbReference type="EC" id="2.7.1.71"/>
    </reaction>
</comment>
<dbReference type="GO" id="GO:0050661">
    <property type="term" value="F:NADP binding"/>
    <property type="evidence" value="ECO:0007669"/>
    <property type="project" value="TreeGrafter"/>
</dbReference>
<accession>A0A9D1AB02</accession>
<feature type="non-terminal residue" evidence="13">
    <location>
        <position position="391"/>
    </location>
</feature>
<dbReference type="InterPro" id="IPR022893">
    <property type="entry name" value="Shikimate_DH_fam"/>
</dbReference>
<evidence type="ECO:0000256" key="10">
    <source>
        <dbReference type="ARBA" id="ARBA00048567"/>
    </source>
</evidence>
<keyword evidence="9" id="KW-0057">Aromatic amino acid biosynthesis</keyword>
<gene>
    <name evidence="13" type="ORF">IAA70_08030</name>
</gene>
<evidence type="ECO:0000256" key="5">
    <source>
        <dbReference type="ARBA" id="ARBA00022679"/>
    </source>
</evidence>
<dbReference type="InterPro" id="IPR041121">
    <property type="entry name" value="SDH_C"/>
</dbReference>
<dbReference type="SUPFAM" id="SSF51735">
    <property type="entry name" value="NAD(P)-binding Rossmann-fold domains"/>
    <property type="match status" value="1"/>
</dbReference>
<comment type="caution">
    <text evidence="13">The sequence shown here is derived from an EMBL/GenBank/DDBJ whole genome shotgun (WGS) entry which is preliminary data.</text>
</comment>
<evidence type="ECO:0000313" key="13">
    <source>
        <dbReference type="EMBL" id="HIR10338.1"/>
    </source>
</evidence>
<comment type="pathway">
    <text evidence="2">Metabolic intermediate biosynthesis; chorismate biosynthesis; chorismate from D-erythrose 4-phosphate and phosphoenolpyruvate: step 4/7.</text>
</comment>
<keyword evidence="7" id="KW-0418">Kinase</keyword>
<dbReference type="Proteomes" id="UP000824258">
    <property type="component" value="Unassembled WGS sequence"/>
</dbReference>
<evidence type="ECO:0000259" key="11">
    <source>
        <dbReference type="Pfam" id="PF08501"/>
    </source>
</evidence>
<protein>
    <recommendedName>
        <fullName evidence="3">shikimate kinase</fullName>
        <ecNumber evidence="3">2.7.1.71</ecNumber>
    </recommendedName>
</protein>
<dbReference type="PANTHER" id="PTHR21089">
    <property type="entry name" value="SHIKIMATE DEHYDROGENASE"/>
    <property type="match status" value="1"/>
</dbReference>
<feature type="domain" description="SDH C-terminal" evidence="12">
    <location>
        <begin position="212"/>
        <end position="238"/>
    </location>
</feature>
<reference evidence="13" key="1">
    <citation type="submission" date="2020-10" db="EMBL/GenBank/DDBJ databases">
        <authorList>
            <person name="Gilroy R."/>
        </authorList>
    </citation>
    <scope>NUCLEOTIDE SEQUENCE</scope>
    <source>
        <strain evidence="13">ChiHjej9B8-7071</strain>
    </source>
</reference>
<dbReference type="EMBL" id="DVGD01000264">
    <property type="protein sequence ID" value="HIR10338.1"/>
    <property type="molecule type" value="Genomic_DNA"/>
</dbReference>
<dbReference type="Pfam" id="PF01202">
    <property type="entry name" value="SKI"/>
    <property type="match status" value="1"/>
</dbReference>
<evidence type="ECO:0000256" key="6">
    <source>
        <dbReference type="ARBA" id="ARBA00022741"/>
    </source>
</evidence>
<dbReference type="SUPFAM" id="SSF53223">
    <property type="entry name" value="Aminoacid dehydrogenase-like, N-terminal domain"/>
    <property type="match status" value="1"/>
</dbReference>
<name>A0A9D1AB02_9FIRM</name>
<keyword evidence="4" id="KW-0028">Amino-acid biosynthesis</keyword>
<organism evidence="13 14">
    <name type="scientific">Candidatus Avoscillospira stercoripullorum</name>
    <dbReference type="NCBI Taxonomy" id="2840709"/>
    <lineage>
        <taxon>Bacteria</taxon>
        <taxon>Bacillati</taxon>
        <taxon>Bacillota</taxon>
        <taxon>Clostridia</taxon>
        <taxon>Eubacteriales</taxon>
        <taxon>Oscillospiraceae</taxon>
        <taxon>Oscillospiraceae incertae sedis</taxon>
        <taxon>Candidatus Avoscillospira</taxon>
    </lineage>
</organism>
<keyword evidence="6" id="KW-0547">Nucleotide-binding</keyword>
<evidence type="ECO:0000256" key="8">
    <source>
        <dbReference type="ARBA" id="ARBA00022840"/>
    </source>
</evidence>
<evidence type="ECO:0000256" key="2">
    <source>
        <dbReference type="ARBA" id="ARBA00004871"/>
    </source>
</evidence>
<reference evidence="13" key="2">
    <citation type="journal article" date="2021" name="PeerJ">
        <title>Extensive microbial diversity within the chicken gut microbiome revealed by metagenomics and culture.</title>
        <authorList>
            <person name="Gilroy R."/>
            <person name="Ravi A."/>
            <person name="Getino M."/>
            <person name="Pursley I."/>
            <person name="Horton D.L."/>
            <person name="Alikhan N.F."/>
            <person name="Baker D."/>
            <person name="Gharbi K."/>
            <person name="Hall N."/>
            <person name="Watson M."/>
            <person name="Adriaenssens E.M."/>
            <person name="Foster-Nyarko E."/>
            <person name="Jarju S."/>
            <person name="Secka A."/>
            <person name="Antonio M."/>
            <person name="Oren A."/>
            <person name="Chaudhuri R.R."/>
            <person name="La Ragione R."/>
            <person name="Hildebrand F."/>
            <person name="Pallen M.J."/>
        </authorList>
    </citation>
    <scope>NUCLEOTIDE SEQUENCE</scope>
    <source>
        <strain evidence="13">ChiHjej9B8-7071</strain>
    </source>
</reference>
<evidence type="ECO:0000313" key="14">
    <source>
        <dbReference type="Proteomes" id="UP000824258"/>
    </source>
</evidence>
<dbReference type="GO" id="GO:0009073">
    <property type="term" value="P:aromatic amino acid family biosynthetic process"/>
    <property type="evidence" value="ECO:0007669"/>
    <property type="project" value="UniProtKB-KW"/>
</dbReference>
<dbReference type="InterPro" id="IPR023000">
    <property type="entry name" value="Shikimate_kinase_CS"/>
</dbReference>
<dbReference type="SUPFAM" id="SSF52540">
    <property type="entry name" value="P-loop containing nucleoside triphosphate hydrolases"/>
    <property type="match status" value="1"/>
</dbReference>
<dbReference type="InterPro" id="IPR027417">
    <property type="entry name" value="P-loop_NTPase"/>
</dbReference>
<dbReference type="InterPro" id="IPR031322">
    <property type="entry name" value="Shikimate/glucono_kinase"/>
</dbReference>
<dbReference type="Pfam" id="PF08501">
    <property type="entry name" value="Shikimate_dh_N"/>
    <property type="match status" value="1"/>
</dbReference>
<evidence type="ECO:0000259" key="12">
    <source>
        <dbReference type="Pfam" id="PF18317"/>
    </source>
</evidence>
<dbReference type="AlphaFoldDB" id="A0A9D1AB02"/>
<evidence type="ECO:0000256" key="1">
    <source>
        <dbReference type="ARBA" id="ARBA00004842"/>
    </source>
</evidence>
<evidence type="ECO:0000256" key="7">
    <source>
        <dbReference type="ARBA" id="ARBA00022777"/>
    </source>
</evidence>
<dbReference type="GO" id="GO:0004765">
    <property type="term" value="F:shikimate kinase activity"/>
    <property type="evidence" value="ECO:0007669"/>
    <property type="project" value="UniProtKB-EC"/>
</dbReference>
<keyword evidence="5" id="KW-0808">Transferase</keyword>
<feature type="domain" description="Shikimate dehydrogenase substrate binding N-terminal" evidence="11">
    <location>
        <begin position="5"/>
        <end position="79"/>
    </location>
</feature>
<evidence type="ECO:0000256" key="3">
    <source>
        <dbReference type="ARBA" id="ARBA00012154"/>
    </source>
</evidence>
<evidence type="ECO:0000256" key="9">
    <source>
        <dbReference type="ARBA" id="ARBA00023141"/>
    </source>
</evidence>
<evidence type="ECO:0000256" key="4">
    <source>
        <dbReference type="ARBA" id="ARBA00022605"/>
    </source>
</evidence>
<dbReference type="HAMAP" id="MF_00109">
    <property type="entry name" value="Shikimate_kinase"/>
    <property type="match status" value="1"/>
</dbReference>
<dbReference type="EC" id="2.7.1.71" evidence="3"/>
<dbReference type="PRINTS" id="PR01100">
    <property type="entry name" value="SHIKIMTKNASE"/>
</dbReference>
<dbReference type="PANTHER" id="PTHR21089:SF1">
    <property type="entry name" value="BIFUNCTIONAL 3-DEHYDROQUINATE DEHYDRATASE_SHIKIMATE DEHYDROGENASE, CHLOROPLASTIC"/>
    <property type="match status" value="1"/>
</dbReference>
<dbReference type="CDD" id="cd01065">
    <property type="entry name" value="NAD_bind_Shikimate_DH"/>
    <property type="match status" value="1"/>
</dbReference>
<dbReference type="Gene3D" id="3.40.50.300">
    <property type="entry name" value="P-loop containing nucleotide triphosphate hydrolases"/>
    <property type="match status" value="1"/>
</dbReference>